<dbReference type="PANTHER" id="PTHR39441:SF1">
    <property type="entry name" value="DUF2252 DOMAIN-CONTAINING PROTEIN"/>
    <property type="match status" value="1"/>
</dbReference>
<dbReference type="InterPro" id="IPR011009">
    <property type="entry name" value="Kinase-like_dom_sf"/>
</dbReference>
<name>A0A4R1GNI7_9GAMM</name>
<dbReference type="RefSeq" id="WP_132288382.1">
    <property type="nucleotide sequence ID" value="NZ_SMFU01000007.1"/>
</dbReference>
<accession>A0A4R1GNI7</accession>
<dbReference type="AlphaFoldDB" id="A0A4R1GNI7"/>
<dbReference type="SUPFAM" id="SSF56112">
    <property type="entry name" value="Protein kinase-like (PK-like)"/>
    <property type="match status" value="1"/>
</dbReference>
<comment type="caution">
    <text evidence="1">The sequence shown here is derived from an EMBL/GenBank/DDBJ whole genome shotgun (WGS) entry which is preliminary data.</text>
</comment>
<dbReference type="Proteomes" id="UP000294546">
    <property type="component" value="Unassembled WGS sequence"/>
</dbReference>
<sequence length="431" mass="48805">MSSASAHDRSSQVIDALEQFNAGLEPQQRQEKYTRMSDSAFSFFRGSNHLYWNDLFRDWHFSLYGGAAQTQTWLLGDVHVQNFGAYGSHDDVVRFGLDDFDDAFVGDYQYDLWRLGSSLVLAMEEEEKSRKSIAAALEAFVERYLDALSRDDELLGWVAVPDNTKGVLGEFLAKVVDKKSRVKMLDKWTWLNEDGERRFCPDHPKLESLSANLRTRLVRALAEYQETLDDEVPGHSHQHFKVKDVALRVGAGTGSLGTDRYYALIEGQAEGDNDDVILDIKAQQAPAATLAMSAREKAAYAKLYDHEAERHALAFKALARHPDPYVGWLTFDGQAFSVRERSPFKADFPVHKLEKGKEWREMARNWASILAASHIRGAMALGCASFVTSVLDKTEDREGFTRLFVETCLAYARCVHQDYEVFLGYIEVEEA</sequence>
<gene>
    <name evidence="1" type="ORF">CLV83_1017</name>
</gene>
<dbReference type="OrthoDB" id="1491115at2"/>
<keyword evidence="2" id="KW-1185">Reference proteome</keyword>
<dbReference type="EMBL" id="SMFU01000007">
    <property type="protein sequence ID" value="TCK08921.1"/>
    <property type="molecule type" value="Genomic_DNA"/>
</dbReference>
<dbReference type="PANTHER" id="PTHR39441">
    <property type="entry name" value="DUF2252 DOMAIN-CONTAINING PROTEIN"/>
    <property type="match status" value="1"/>
</dbReference>
<evidence type="ECO:0000313" key="2">
    <source>
        <dbReference type="Proteomes" id="UP000294546"/>
    </source>
</evidence>
<dbReference type="InterPro" id="IPR018721">
    <property type="entry name" value="DUF2252"/>
</dbReference>
<reference evidence="1 2" key="1">
    <citation type="submission" date="2019-03" db="EMBL/GenBank/DDBJ databases">
        <title>Genomic Encyclopedia of Archaeal and Bacterial Type Strains, Phase II (KMG-II): from individual species to whole genera.</title>
        <authorList>
            <person name="Goeker M."/>
        </authorList>
    </citation>
    <scope>NUCLEOTIDE SEQUENCE [LARGE SCALE GENOMIC DNA]</scope>
    <source>
        <strain evidence="1 2">DSM 27697</strain>
    </source>
</reference>
<dbReference type="Pfam" id="PF10009">
    <property type="entry name" value="DUF2252"/>
    <property type="match status" value="1"/>
</dbReference>
<organism evidence="1 2">
    <name type="scientific">Marinobacterium mangrovicola</name>
    <dbReference type="NCBI Taxonomy" id="1476959"/>
    <lineage>
        <taxon>Bacteria</taxon>
        <taxon>Pseudomonadati</taxon>
        <taxon>Pseudomonadota</taxon>
        <taxon>Gammaproteobacteria</taxon>
        <taxon>Oceanospirillales</taxon>
        <taxon>Oceanospirillaceae</taxon>
        <taxon>Marinobacterium</taxon>
    </lineage>
</organism>
<evidence type="ECO:0000313" key="1">
    <source>
        <dbReference type="EMBL" id="TCK08921.1"/>
    </source>
</evidence>
<proteinExistence type="predicted"/>
<protein>
    <submittedName>
        <fullName evidence="1">Uncharacterized protein (DUF2252 family)</fullName>
    </submittedName>
</protein>